<dbReference type="STRING" id="1077936.SAMN05421545_0360"/>
<sequence>MLKFYSLLIGEDPKYTASFHPSSKRKVVLLGSCMLLPIILWFINGYLLVSHVLSGGTVSALLTATLAALIIFLIERSVIMSKGNNSIAAFRVSLGFVIALLGSISMDEVVFKNDIDNKVSEYKQEHIAKAVAQIDSSYKTLKDEQQSKVRLKNDEWQKALKEATGEADGTSGSGAAKVGQITKLKLSVASRHEKDYLVESTKLDTLQATIALKKQEADIKANASFKSDALLLRIKAMFELIGEDIYMMLIYILFTSFLFLIEFLVVIIKLCSSKSIDEELEDARISLLKSKTQKTLQNAIQYFEPQAADYRVQNARLALSSSKTNIFN</sequence>
<dbReference type="InterPro" id="IPR025519">
    <property type="entry name" value="DUF4407"/>
</dbReference>
<dbReference type="OrthoDB" id="892022at2"/>
<dbReference type="RefSeq" id="WP_076420687.1">
    <property type="nucleotide sequence ID" value="NZ_FTNM01000001.1"/>
</dbReference>
<reference evidence="3" key="1">
    <citation type="submission" date="2017-01" db="EMBL/GenBank/DDBJ databases">
        <authorList>
            <person name="Varghese N."/>
            <person name="Submissions S."/>
        </authorList>
    </citation>
    <scope>NUCLEOTIDE SEQUENCE [LARGE SCALE GENOMIC DNA]</scope>
    <source>
        <strain evidence="3">DM9</strain>
    </source>
</reference>
<feature type="transmembrane region" description="Helical" evidence="1">
    <location>
        <begin position="86"/>
        <end position="106"/>
    </location>
</feature>
<feature type="transmembrane region" description="Helical" evidence="1">
    <location>
        <begin position="245"/>
        <end position="268"/>
    </location>
</feature>
<organism evidence="2 3">
    <name type="scientific">Pontibacter lucknowensis</name>
    <dbReference type="NCBI Taxonomy" id="1077936"/>
    <lineage>
        <taxon>Bacteria</taxon>
        <taxon>Pseudomonadati</taxon>
        <taxon>Bacteroidota</taxon>
        <taxon>Cytophagia</taxon>
        <taxon>Cytophagales</taxon>
        <taxon>Hymenobacteraceae</taxon>
        <taxon>Pontibacter</taxon>
    </lineage>
</organism>
<feature type="transmembrane region" description="Helical" evidence="1">
    <location>
        <begin position="53"/>
        <end position="74"/>
    </location>
</feature>
<dbReference type="Pfam" id="PF14362">
    <property type="entry name" value="DUF4407"/>
    <property type="match status" value="1"/>
</dbReference>
<keyword evidence="3" id="KW-1185">Reference proteome</keyword>
<evidence type="ECO:0000256" key="1">
    <source>
        <dbReference type="SAM" id="Phobius"/>
    </source>
</evidence>
<feature type="transmembrane region" description="Helical" evidence="1">
    <location>
        <begin position="27"/>
        <end position="47"/>
    </location>
</feature>
<dbReference type="AlphaFoldDB" id="A0A1N6TJ69"/>
<keyword evidence="1" id="KW-0472">Membrane</keyword>
<keyword evidence="1" id="KW-1133">Transmembrane helix</keyword>
<protein>
    <recommendedName>
        <fullName evidence="4">DUF4407 domain-containing protein</fullName>
    </recommendedName>
</protein>
<evidence type="ECO:0000313" key="3">
    <source>
        <dbReference type="Proteomes" id="UP000185924"/>
    </source>
</evidence>
<proteinExistence type="predicted"/>
<name>A0A1N6TJ69_9BACT</name>
<gene>
    <name evidence="2" type="ORF">SAMN05421545_0360</name>
</gene>
<evidence type="ECO:0000313" key="2">
    <source>
        <dbReference type="EMBL" id="SIQ53385.1"/>
    </source>
</evidence>
<keyword evidence="1" id="KW-0812">Transmembrane</keyword>
<dbReference type="Proteomes" id="UP000185924">
    <property type="component" value="Unassembled WGS sequence"/>
</dbReference>
<accession>A0A1N6TJ69</accession>
<evidence type="ECO:0008006" key="4">
    <source>
        <dbReference type="Google" id="ProtNLM"/>
    </source>
</evidence>
<dbReference type="EMBL" id="FTNM01000001">
    <property type="protein sequence ID" value="SIQ53385.1"/>
    <property type="molecule type" value="Genomic_DNA"/>
</dbReference>